<evidence type="ECO:0000313" key="3">
    <source>
        <dbReference type="Proteomes" id="UP000564964"/>
    </source>
</evidence>
<dbReference type="Proteomes" id="UP000564964">
    <property type="component" value="Unassembled WGS sequence"/>
</dbReference>
<keyword evidence="1" id="KW-0472">Membrane</keyword>
<protein>
    <recommendedName>
        <fullName evidence="4">Carboxypeptidase regulatory-like domain-containing protein</fullName>
    </recommendedName>
</protein>
<evidence type="ECO:0000313" key="2">
    <source>
        <dbReference type="EMBL" id="HIH16116.1"/>
    </source>
</evidence>
<sequence length="132" mass="14496">MFLDLNATALTLALDKADYDFQEPMAIQVNLSRPGGVPLPGKNISIKYGEKTAYGITNNDGNASFAITARESYGLVQAFFESDGSFASAKAAKRAVLRTKANWDLMVLVTGYFAANVFIFLLIQRYLGKWLD</sequence>
<proteinExistence type="predicted"/>
<reference evidence="3" key="1">
    <citation type="journal article" date="2020" name="bioRxiv">
        <title>A rank-normalized archaeal taxonomy based on genome phylogeny resolves widespread incomplete and uneven classifications.</title>
        <authorList>
            <person name="Rinke C."/>
            <person name="Chuvochina M."/>
            <person name="Mussig A.J."/>
            <person name="Chaumeil P.-A."/>
            <person name="Waite D.W."/>
            <person name="Whitman W.B."/>
            <person name="Parks D.H."/>
            <person name="Hugenholtz P."/>
        </authorList>
    </citation>
    <scope>NUCLEOTIDE SEQUENCE [LARGE SCALE GENOMIC DNA]</scope>
</reference>
<feature type="transmembrane region" description="Helical" evidence="1">
    <location>
        <begin position="103"/>
        <end position="123"/>
    </location>
</feature>
<dbReference type="EMBL" id="DUGH01000040">
    <property type="protein sequence ID" value="HIH16116.1"/>
    <property type="molecule type" value="Genomic_DNA"/>
</dbReference>
<dbReference type="AlphaFoldDB" id="A0A7J4JLH9"/>
<evidence type="ECO:0000256" key="1">
    <source>
        <dbReference type="SAM" id="Phobius"/>
    </source>
</evidence>
<keyword evidence="1" id="KW-1133">Transmembrane helix</keyword>
<gene>
    <name evidence="2" type="ORF">HA252_01795</name>
</gene>
<keyword evidence="1" id="KW-0812">Transmembrane</keyword>
<name>A0A7J4JLH9_9ARCH</name>
<accession>A0A7J4JLH9</accession>
<comment type="caution">
    <text evidence="2">The sequence shown here is derived from an EMBL/GenBank/DDBJ whole genome shotgun (WGS) entry which is preliminary data.</text>
</comment>
<evidence type="ECO:0008006" key="4">
    <source>
        <dbReference type="Google" id="ProtNLM"/>
    </source>
</evidence>
<organism evidence="2 3">
    <name type="scientific">Candidatus Iainarchaeum sp</name>
    <dbReference type="NCBI Taxonomy" id="3101447"/>
    <lineage>
        <taxon>Archaea</taxon>
        <taxon>Candidatus Iainarchaeota</taxon>
        <taxon>Candidatus Iainarchaeia</taxon>
        <taxon>Candidatus Iainarchaeales</taxon>
        <taxon>Candidatus Iainarchaeaceae</taxon>
        <taxon>Candidatus Iainarchaeum</taxon>
    </lineage>
</organism>